<organism evidence="1 2">
    <name type="scientific">Onchocerca flexuosa</name>
    <dbReference type="NCBI Taxonomy" id="387005"/>
    <lineage>
        <taxon>Eukaryota</taxon>
        <taxon>Metazoa</taxon>
        <taxon>Ecdysozoa</taxon>
        <taxon>Nematoda</taxon>
        <taxon>Chromadorea</taxon>
        <taxon>Rhabditida</taxon>
        <taxon>Spirurina</taxon>
        <taxon>Spiruromorpha</taxon>
        <taxon>Filarioidea</taxon>
        <taxon>Onchocercidae</taxon>
        <taxon>Onchocerca</taxon>
    </lineage>
</organism>
<name>A0A238BU59_9BILA</name>
<evidence type="ECO:0000313" key="2">
    <source>
        <dbReference type="Proteomes" id="UP000242913"/>
    </source>
</evidence>
<dbReference type="EMBL" id="KZ270007">
    <property type="protein sequence ID" value="OZC08524.1"/>
    <property type="molecule type" value="Genomic_DNA"/>
</dbReference>
<evidence type="ECO:0000313" key="1">
    <source>
        <dbReference type="EMBL" id="OZC08524.1"/>
    </source>
</evidence>
<protein>
    <submittedName>
        <fullName evidence="1">Uncharacterized protein</fullName>
    </submittedName>
</protein>
<reference evidence="1 2" key="1">
    <citation type="submission" date="2015-12" db="EMBL/GenBank/DDBJ databases">
        <title>Draft genome of the nematode, Onchocerca flexuosa.</title>
        <authorList>
            <person name="Mitreva M."/>
        </authorList>
    </citation>
    <scope>NUCLEOTIDE SEQUENCE [LARGE SCALE GENOMIC DNA]</scope>
    <source>
        <strain evidence="1">Red Deer</strain>
    </source>
</reference>
<dbReference type="AlphaFoldDB" id="A0A238BU59"/>
<accession>A0A238BU59</accession>
<sequence length="63" mass="6829">MGGSSRGIPQLRWLWSVLEGIVRVGRDLCPGFVRVVSGEGRGGVTWCLEGMLAWLDVGKDVLT</sequence>
<gene>
    <name evidence="1" type="ORF">X798_04458</name>
</gene>
<proteinExistence type="predicted"/>
<keyword evidence="2" id="KW-1185">Reference proteome</keyword>
<dbReference type="Proteomes" id="UP000242913">
    <property type="component" value="Unassembled WGS sequence"/>
</dbReference>